<organism evidence="2 3">
    <name type="scientific">Brevibacillus parabrevis</name>
    <dbReference type="NCBI Taxonomy" id="54914"/>
    <lineage>
        <taxon>Bacteria</taxon>
        <taxon>Bacillati</taxon>
        <taxon>Bacillota</taxon>
        <taxon>Bacilli</taxon>
        <taxon>Bacillales</taxon>
        <taxon>Paenibacillaceae</taxon>
        <taxon>Brevibacillus</taxon>
    </lineage>
</organism>
<dbReference type="SUPFAM" id="SSF53474">
    <property type="entry name" value="alpha/beta-Hydrolases"/>
    <property type="match status" value="1"/>
</dbReference>
<dbReference type="Pfam" id="PF10978">
    <property type="entry name" value="DUF2785"/>
    <property type="match status" value="1"/>
</dbReference>
<evidence type="ECO:0000259" key="1">
    <source>
        <dbReference type="Pfam" id="PF12697"/>
    </source>
</evidence>
<proteinExistence type="predicted"/>
<comment type="caution">
    <text evidence="2">The sequence shown here is derived from an EMBL/GenBank/DDBJ whole genome shotgun (WGS) entry which is preliminary data.</text>
</comment>
<dbReference type="EMBL" id="BJMH01000023">
    <property type="protein sequence ID" value="GEB34501.1"/>
    <property type="molecule type" value="Genomic_DNA"/>
</dbReference>
<sequence>MTNSLSCTTTWLRRQGRMFYCRYSLRQDAPAVIFIAGLGDSCETWDKVQARIAQMASTFSHDRAGIGKSEAAAKVPRTCVDLVEELCELAAQTPIKPPYILVGHSFGGLVARLFASRFPKLAAGMVLVDAAAEYKELAYEKVLPAALIAENRAYLENPLLNREQIDKPQSYRQVSAHTGVSRMPLAILMRGRPDYAQNDWPHEEVLQIEQQLQADFQRLSTASRIKVAKDSGHEIHHDDPDLVAEEITIIVNEVRKMSEIKQQFVRDIERIAANQYQLDAGEKPGDFVELMLQYIGDPDPQLRDESIYPTFYAWIHRENKFTEGELRRLLLVLTDEQHLFYQIGSAGDDSVFTRTFSVLPIALILGQHRKQPFLDQTDFEHVKRALLRYYREERDLRGYVPEGGWAHSAAHGADALDELIQCPESDEALQLEVLDAISGMLHNGAHIFCEEEDERMATIVHTMLGKELLPIEQIADWINSLTECGNWPRSRSQRIAQVNSKQFLRALFFRKTGPQGCDQRVASAIVGAEAKLNRFAE</sequence>
<evidence type="ECO:0000313" key="2">
    <source>
        <dbReference type="EMBL" id="GEB34501.1"/>
    </source>
</evidence>
<dbReference type="InterPro" id="IPR029058">
    <property type="entry name" value="AB_hydrolase_fold"/>
</dbReference>
<protein>
    <recommendedName>
        <fullName evidence="1">AB hydrolase-1 domain-containing protein</fullName>
    </recommendedName>
</protein>
<dbReference type="InterPro" id="IPR000073">
    <property type="entry name" value="AB_hydrolase_1"/>
</dbReference>
<dbReference type="Gene3D" id="3.40.50.1820">
    <property type="entry name" value="alpha/beta hydrolase"/>
    <property type="match status" value="1"/>
</dbReference>
<dbReference type="PANTHER" id="PTHR43798">
    <property type="entry name" value="MONOACYLGLYCEROL LIPASE"/>
    <property type="match status" value="1"/>
</dbReference>
<feature type="domain" description="AB hydrolase-1" evidence="1">
    <location>
        <begin position="32"/>
        <end position="245"/>
    </location>
</feature>
<reference evidence="2 3" key="1">
    <citation type="submission" date="2019-06" db="EMBL/GenBank/DDBJ databases">
        <title>Whole genome shotgun sequence of Brevibacillus parabrevis NBRC 12334.</title>
        <authorList>
            <person name="Hosoyama A."/>
            <person name="Uohara A."/>
            <person name="Ohji S."/>
            <person name="Ichikawa N."/>
        </authorList>
    </citation>
    <scope>NUCLEOTIDE SEQUENCE [LARGE SCALE GENOMIC DNA]</scope>
    <source>
        <strain evidence="2 3">NBRC 12334</strain>
    </source>
</reference>
<dbReference type="Proteomes" id="UP000316882">
    <property type="component" value="Unassembled WGS sequence"/>
</dbReference>
<dbReference type="Pfam" id="PF12697">
    <property type="entry name" value="Abhydrolase_6"/>
    <property type="match status" value="1"/>
</dbReference>
<dbReference type="AlphaFoldDB" id="A0A4Y3PVF6"/>
<name>A0A4Y3PVF6_BREPA</name>
<dbReference type="STRING" id="54914.AV540_03870"/>
<dbReference type="InterPro" id="IPR050266">
    <property type="entry name" value="AB_hydrolase_sf"/>
</dbReference>
<accession>A0A4Y3PVF6</accession>
<dbReference type="GO" id="GO:0016020">
    <property type="term" value="C:membrane"/>
    <property type="evidence" value="ECO:0007669"/>
    <property type="project" value="TreeGrafter"/>
</dbReference>
<dbReference type="InterPro" id="IPR021247">
    <property type="entry name" value="DUF2785"/>
</dbReference>
<evidence type="ECO:0000313" key="3">
    <source>
        <dbReference type="Proteomes" id="UP000316882"/>
    </source>
</evidence>
<dbReference type="PANTHER" id="PTHR43798:SF33">
    <property type="entry name" value="HYDROLASE, PUTATIVE (AFU_ORTHOLOGUE AFUA_2G14860)-RELATED"/>
    <property type="match status" value="1"/>
</dbReference>
<keyword evidence="3" id="KW-1185">Reference proteome</keyword>
<gene>
    <name evidence="2" type="ORF">BPA01_40810</name>
</gene>